<dbReference type="OrthoDB" id="3629104at2"/>
<sequence length="65" mass="6808">MECATCSAGLDHCHGTLVLHAEFSAECTEPGCADLGRARHLLIIDCQSLNGGCTCAETETRLLSA</sequence>
<dbReference type="Proteomes" id="UP000250434">
    <property type="component" value="Chromosome"/>
</dbReference>
<name>A0A344L4Z3_9PSEU</name>
<reference evidence="1 2" key="1">
    <citation type="submission" date="2016-04" db="EMBL/GenBank/DDBJ databases">
        <title>Complete genome sequence and analysis of deep-sea sediment isolate, Amycolatopsis sp. WP1.</title>
        <authorList>
            <person name="Wang H."/>
            <person name="Chen S."/>
            <person name="Wu Q."/>
        </authorList>
    </citation>
    <scope>NUCLEOTIDE SEQUENCE [LARGE SCALE GENOMIC DNA]</scope>
    <source>
        <strain evidence="1 2">WP1</strain>
    </source>
</reference>
<dbReference type="AlphaFoldDB" id="A0A344L4Z3"/>
<accession>A0A344L4Z3</accession>
<proteinExistence type="predicted"/>
<evidence type="ECO:0000313" key="2">
    <source>
        <dbReference type="Proteomes" id="UP000250434"/>
    </source>
</evidence>
<gene>
    <name evidence="1" type="ORF">A4R43_11615</name>
</gene>
<dbReference type="EMBL" id="CP015163">
    <property type="protein sequence ID" value="AXB43117.1"/>
    <property type="molecule type" value="Genomic_DNA"/>
</dbReference>
<evidence type="ECO:0000313" key="1">
    <source>
        <dbReference type="EMBL" id="AXB43117.1"/>
    </source>
</evidence>
<keyword evidence="2" id="KW-1185">Reference proteome</keyword>
<dbReference type="KEGG" id="aab:A4R43_11615"/>
<organism evidence="1 2">
    <name type="scientific">Amycolatopsis albispora</name>
    <dbReference type="NCBI Taxonomy" id="1804986"/>
    <lineage>
        <taxon>Bacteria</taxon>
        <taxon>Bacillati</taxon>
        <taxon>Actinomycetota</taxon>
        <taxon>Actinomycetes</taxon>
        <taxon>Pseudonocardiales</taxon>
        <taxon>Pseudonocardiaceae</taxon>
        <taxon>Amycolatopsis</taxon>
    </lineage>
</organism>
<protein>
    <submittedName>
        <fullName evidence="1">Uncharacterized protein</fullName>
    </submittedName>
</protein>
<dbReference type="RefSeq" id="WP_113692362.1">
    <property type="nucleotide sequence ID" value="NZ_CP015163.1"/>
</dbReference>